<name>A0A162GT89_BDEBC</name>
<evidence type="ECO:0000256" key="3">
    <source>
        <dbReference type="ARBA" id="ARBA00022676"/>
    </source>
</evidence>
<dbReference type="PANTHER" id="PTHR33908">
    <property type="entry name" value="MANNOSYLTRANSFERASE YKCB-RELATED"/>
    <property type="match status" value="1"/>
</dbReference>
<dbReference type="PANTHER" id="PTHR33908:SF11">
    <property type="entry name" value="MEMBRANE PROTEIN"/>
    <property type="match status" value="1"/>
</dbReference>
<dbReference type="GO" id="GO:0009103">
    <property type="term" value="P:lipopolysaccharide biosynthetic process"/>
    <property type="evidence" value="ECO:0007669"/>
    <property type="project" value="UniProtKB-ARBA"/>
</dbReference>
<keyword evidence="4" id="KW-0808">Transferase</keyword>
<feature type="transmembrane region" description="Helical" evidence="8">
    <location>
        <begin position="185"/>
        <end position="204"/>
    </location>
</feature>
<comment type="caution">
    <text evidence="10">The sequence shown here is derived from an EMBL/GenBank/DDBJ whole genome shotgun (WGS) entry which is preliminary data.</text>
</comment>
<evidence type="ECO:0000256" key="7">
    <source>
        <dbReference type="ARBA" id="ARBA00023136"/>
    </source>
</evidence>
<organism evidence="10 11">
    <name type="scientific">Bdellovibrio bacteriovorus</name>
    <dbReference type="NCBI Taxonomy" id="959"/>
    <lineage>
        <taxon>Bacteria</taxon>
        <taxon>Pseudomonadati</taxon>
        <taxon>Bdellovibrionota</taxon>
        <taxon>Bdellovibrionia</taxon>
        <taxon>Bdellovibrionales</taxon>
        <taxon>Pseudobdellovibrionaceae</taxon>
        <taxon>Bdellovibrio</taxon>
    </lineage>
</organism>
<evidence type="ECO:0000256" key="5">
    <source>
        <dbReference type="ARBA" id="ARBA00022692"/>
    </source>
</evidence>
<dbReference type="Pfam" id="PF13231">
    <property type="entry name" value="PMT_2"/>
    <property type="match status" value="1"/>
</dbReference>
<feature type="transmembrane region" description="Helical" evidence="8">
    <location>
        <begin position="7"/>
        <end position="26"/>
    </location>
</feature>
<feature type="transmembrane region" description="Helical" evidence="8">
    <location>
        <begin position="282"/>
        <end position="298"/>
    </location>
</feature>
<keyword evidence="6 8" id="KW-1133">Transmembrane helix</keyword>
<feature type="transmembrane region" description="Helical" evidence="8">
    <location>
        <begin position="259"/>
        <end position="276"/>
    </location>
</feature>
<evidence type="ECO:0000256" key="2">
    <source>
        <dbReference type="ARBA" id="ARBA00022475"/>
    </source>
</evidence>
<feature type="transmembrane region" description="Helical" evidence="8">
    <location>
        <begin position="140"/>
        <end position="173"/>
    </location>
</feature>
<evidence type="ECO:0000256" key="8">
    <source>
        <dbReference type="SAM" id="Phobius"/>
    </source>
</evidence>
<feature type="transmembrane region" description="Helical" evidence="8">
    <location>
        <begin position="229"/>
        <end position="247"/>
    </location>
</feature>
<dbReference type="InterPro" id="IPR038731">
    <property type="entry name" value="RgtA/B/C-like"/>
</dbReference>
<feature type="domain" description="Glycosyltransferase RgtA/B/C/D-like" evidence="9">
    <location>
        <begin position="44"/>
        <end position="202"/>
    </location>
</feature>
<dbReference type="EMBL" id="LUKD01000001">
    <property type="protein sequence ID" value="KYG68901.1"/>
    <property type="molecule type" value="Genomic_DNA"/>
</dbReference>
<gene>
    <name evidence="10" type="ORF">AZI87_06640</name>
</gene>
<proteinExistence type="predicted"/>
<evidence type="ECO:0000256" key="6">
    <source>
        <dbReference type="ARBA" id="ARBA00022989"/>
    </source>
</evidence>
<comment type="subcellular location">
    <subcellularLocation>
        <location evidence="1">Cell membrane</location>
        <topology evidence="1">Multi-pass membrane protein</topology>
    </subcellularLocation>
</comment>
<keyword evidence="7 8" id="KW-0472">Membrane</keyword>
<feature type="transmembrane region" description="Helical" evidence="8">
    <location>
        <begin position="310"/>
        <end position="329"/>
    </location>
</feature>
<dbReference type="InterPro" id="IPR050297">
    <property type="entry name" value="LipidA_mod_glycosyltrf_83"/>
</dbReference>
<evidence type="ECO:0000256" key="4">
    <source>
        <dbReference type="ARBA" id="ARBA00022679"/>
    </source>
</evidence>
<dbReference type="GO" id="GO:0005886">
    <property type="term" value="C:plasma membrane"/>
    <property type="evidence" value="ECO:0007669"/>
    <property type="project" value="UniProtKB-SubCell"/>
</dbReference>
<feature type="transmembrane region" description="Helical" evidence="8">
    <location>
        <begin position="65"/>
        <end position="84"/>
    </location>
</feature>
<dbReference type="Proteomes" id="UP000075799">
    <property type="component" value="Unassembled WGS sequence"/>
</dbReference>
<keyword evidence="5 8" id="KW-0812">Transmembrane</keyword>
<keyword evidence="2" id="KW-1003">Cell membrane</keyword>
<accession>A0A162GT89</accession>
<evidence type="ECO:0000259" key="9">
    <source>
        <dbReference type="Pfam" id="PF13231"/>
    </source>
</evidence>
<dbReference type="AlphaFoldDB" id="A0A162GT89"/>
<evidence type="ECO:0000256" key="1">
    <source>
        <dbReference type="ARBA" id="ARBA00004651"/>
    </source>
</evidence>
<dbReference type="GO" id="GO:0016763">
    <property type="term" value="F:pentosyltransferase activity"/>
    <property type="evidence" value="ECO:0007669"/>
    <property type="project" value="TreeGrafter"/>
</dbReference>
<keyword evidence="3" id="KW-0328">Glycosyltransferase</keyword>
<feature type="transmembrane region" description="Helical" evidence="8">
    <location>
        <begin position="96"/>
        <end position="114"/>
    </location>
</feature>
<sequence>MKDFRRIWAISLIVKLILAALIPLSADEAYYWVWSQRLQLSYFDHPPMVAWLFYLGQIFEPFMHAVRWPAVILGHGMLAVWYYILKDHVPFEKIKVWVYLALFSPLLGFGSLIVTPDLPVMFFWSLSILLALKALQEKSLGIYAALGASLGLGFCAKYHIVLFVPCLLVYLFAEKKWKEVRISGVLLTVITGLIFCAPVILWNVQNNFASFEFQLKHGLEKSSYNPEWTLSYVLGQILILFPLVFWAALRSKVPASLRWLYYFGWGPLLFFFLTSFRALVEANWPIIAYPAVLGLALFHERIQKWLKYYVIFWGSIIALVLATLFTPALRKLNDKVNEPYEFQELSTVAREYSPLYASSYQMAASLWYFSKVPTFKLKDISRFDFFDTLPEAQPTSGRFYLVKRERNGLPSWISEQQWQMKEIKKISPDFVLLEFTK</sequence>
<dbReference type="RefSeq" id="WP_063205629.1">
    <property type="nucleotide sequence ID" value="NZ_LUKD01000001.1"/>
</dbReference>
<protein>
    <recommendedName>
        <fullName evidence="9">Glycosyltransferase RgtA/B/C/D-like domain-containing protein</fullName>
    </recommendedName>
</protein>
<dbReference type="OrthoDB" id="5293184at2"/>
<evidence type="ECO:0000313" key="10">
    <source>
        <dbReference type="EMBL" id="KYG68901.1"/>
    </source>
</evidence>
<evidence type="ECO:0000313" key="11">
    <source>
        <dbReference type="Proteomes" id="UP000075799"/>
    </source>
</evidence>
<reference evidence="10 11" key="1">
    <citation type="submission" date="2016-03" db="EMBL/GenBank/DDBJ databases">
        <authorList>
            <person name="Ploux O."/>
        </authorList>
    </citation>
    <scope>NUCLEOTIDE SEQUENCE [LARGE SCALE GENOMIC DNA]</scope>
    <source>
        <strain evidence="10 11">EC13</strain>
    </source>
</reference>